<dbReference type="InterPro" id="IPR000717">
    <property type="entry name" value="PCI_dom"/>
</dbReference>
<dbReference type="RefSeq" id="XP_013242750.1">
    <property type="nucleotide sequence ID" value="XM_013387296.1"/>
</dbReference>
<dbReference type="GO" id="GO:0008541">
    <property type="term" value="C:proteasome regulatory particle, lid subcomplex"/>
    <property type="evidence" value="ECO:0007669"/>
    <property type="project" value="TreeGrafter"/>
</dbReference>
<dbReference type="PANTHER" id="PTHR10855:SF1">
    <property type="entry name" value="26S PROTEASOME NON-ATPASE REGULATORY SUBUNIT 12"/>
    <property type="match status" value="1"/>
</dbReference>
<evidence type="ECO:0000259" key="4">
    <source>
        <dbReference type="PROSITE" id="PS50250"/>
    </source>
</evidence>
<dbReference type="GO" id="GO:0005737">
    <property type="term" value="C:cytoplasm"/>
    <property type="evidence" value="ECO:0007669"/>
    <property type="project" value="TreeGrafter"/>
</dbReference>
<dbReference type="GO" id="GO:0005634">
    <property type="term" value="C:nucleus"/>
    <property type="evidence" value="ECO:0007669"/>
    <property type="project" value="UniProtKB-ARBA"/>
</dbReference>
<dbReference type="PROSITE" id="PS50250">
    <property type="entry name" value="PCI"/>
    <property type="match status" value="1"/>
</dbReference>
<dbReference type="InterPro" id="IPR040134">
    <property type="entry name" value="PSMD12/CSN4"/>
</dbReference>
<dbReference type="PANTHER" id="PTHR10855">
    <property type="entry name" value="26S PROTEASOME NON-ATPASE REGULATORY SUBUNIT 12/COP9 SIGNALOSOME COMPLEX SUBUNIT 4"/>
    <property type="match status" value="1"/>
</dbReference>
<feature type="compositionally biased region" description="Polar residues" evidence="3">
    <location>
        <begin position="115"/>
        <end position="124"/>
    </location>
</feature>
<dbReference type="OMA" id="AENEMFK"/>
<organism evidence="5 6">
    <name type="scientific">Tilletiaria anomala (strain ATCC 24038 / CBS 436.72 / UBC 951)</name>
    <dbReference type="NCBI Taxonomy" id="1037660"/>
    <lineage>
        <taxon>Eukaryota</taxon>
        <taxon>Fungi</taxon>
        <taxon>Dikarya</taxon>
        <taxon>Basidiomycota</taxon>
        <taxon>Ustilaginomycotina</taxon>
        <taxon>Exobasidiomycetes</taxon>
        <taxon>Georgefischeriales</taxon>
        <taxon>Tilletiariaceae</taxon>
        <taxon>Tilletiaria</taxon>
    </lineage>
</organism>
<dbReference type="InterPro" id="IPR036388">
    <property type="entry name" value="WH-like_DNA-bd_sf"/>
</dbReference>
<evidence type="ECO:0000313" key="5">
    <source>
        <dbReference type="EMBL" id="KDN44380.1"/>
    </source>
</evidence>
<dbReference type="STRING" id="1037660.A0A066W0T9"/>
<dbReference type="FunCoup" id="A0A066W0T9">
    <property type="interactions" value="630"/>
</dbReference>
<dbReference type="Pfam" id="PF18098">
    <property type="entry name" value="RPN5_C"/>
    <property type="match status" value="1"/>
</dbReference>
<evidence type="ECO:0000256" key="3">
    <source>
        <dbReference type="SAM" id="MobiDB-lite"/>
    </source>
</evidence>
<dbReference type="InterPro" id="IPR036390">
    <property type="entry name" value="WH_DNA-bd_sf"/>
</dbReference>
<dbReference type="InterPro" id="IPR054559">
    <property type="entry name" value="PSMD12-CSN4-like_N"/>
</dbReference>
<evidence type="ECO:0000256" key="1">
    <source>
        <dbReference type="ARBA" id="ARBA00006397"/>
    </source>
</evidence>
<sequence>MSGSAPEKKQEADYTNEVDELTPVVRSAATSGKLADALEQVGVFEKKARNAADLASTTRLLLLSLLLIRETPSTASTDWSLLCETIVSLSKKHGQLKQATTKMVQLAMCFLRSPGQQDVTSGSMQEEEEDVKMAGDESQEPGEGAKDDKEKERATVQKEEDKMDREGQEAKAVTKLMEEGRQIGDVGLSQEDRMKLVETLRTVTEGKIFVEVERARVTRMLSDMLYAKGDVNKAADVLQELAVETFGSMDRREKTEFILEQMRLNLERGDYARMNIVSRKINTKFFDDTNQQYLKLSYYDLMIRYALHEKKHLDVCKYHREIYNTPRIKASEQKAADVLRNVVIFLILSPYDNEQSDLIARVELMDDLDKVQEHKNLLKCFTTAELMRWPGIEALYGPLLRNSAAFAPDADGNARWEDLHKRVVEHNIRVVSKYYTRITLARLAQLLDLPQAQAEQSLADLVSSKTVYAKIDRPAGIVDFETKQQDEDRLNVWANDLGRLLDLVERTSHVIGKELAIHRAGLVVKD</sequence>
<accession>A0A066W0T9</accession>
<dbReference type="Proteomes" id="UP000027361">
    <property type="component" value="Unassembled WGS sequence"/>
</dbReference>
<feature type="compositionally biased region" description="Basic and acidic residues" evidence="3">
    <location>
        <begin position="1"/>
        <end position="12"/>
    </location>
</feature>
<feature type="region of interest" description="Disordered" evidence="3">
    <location>
        <begin position="115"/>
        <end position="169"/>
    </location>
</feature>
<comment type="caution">
    <text evidence="5">The sequence shown here is derived from an EMBL/GenBank/DDBJ whole genome shotgun (WGS) entry which is preliminary data.</text>
</comment>
<keyword evidence="6" id="KW-1185">Reference proteome</keyword>
<feature type="region of interest" description="Disordered" evidence="3">
    <location>
        <begin position="1"/>
        <end position="20"/>
    </location>
</feature>
<dbReference type="InParanoid" id="A0A066W0T9"/>
<dbReference type="Pfam" id="PF01399">
    <property type="entry name" value="PCI"/>
    <property type="match status" value="1"/>
</dbReference>
<protein>
    <submittedName>
        <fullName evidence="5">Putative RPN5-26S proteasome regulatory subunit</fullName>
    </submittedName>
</protein>
<evidence type="ECO:0000256" key="2">
    <source>
        <dbReference type="ARBA" id="ARBA00022942"/>
    </source>
</evidence>
<dbReference type="AlphaFoldDB" id="A0A066W0T9"/>
<dbReference type="InterPro" id="IPR040896">
    <property type="entry name" value="RPN5_C"/>
</dbReference>
<dbReference type="Pfam" id="PF22241">
    <property type="entry name" value="PSMD12-CSN4_N"/>
    <property type="match status" value="2"/>
</dbReference>
<dbReference type="SMART" id="SM00088">
    <property type="entry name" value="PINT"/>
    <property type="match status" value="1"/>
</dbReference>
<dbReference type="OrthoDB" id="268763at2759"/>
<comment type="similarity">
    <text evidence="1">Belongs to the proteasome subunit p55 family.</text>
</comment>
<dbReference type="HOGENOM" id="CLU_033860_2_0_1"/>
<gene>
    <name evidence="5" type="ORF">K437DRAFT_257083</name>
</gene>
<evidence type="ECO:0000313" key="6">
    <source>
        <dbReference type="Proteomes" id="UP000027361"/>
    </source>
</evidence>
<reference evidence="5 6" key="1">
    <citation type="submission" date="2014-05" db="EMBL/GenBank/DDBJ databases">
        <title>Draft genome sequence of a rare smut relative, Tilletiaria anomala UBC 951.</title>
        <authorList>
            <consortium name="DOE Joint Genome Institute"/>
            <person name="Toome M."/>
            <person name="Kuo A."/>
            <person name="Henrissat B."/>
            <person name="Lipzen A."/>
            <person name="Tritt A."/>
            <person name="Yoshinaga Y."/>
            <person name="Zane M."/>
            <person name="Barry K."/>
            <person name="Grigoriev I.V."/>
            <person name="Spatafora J.W."/>
            <person name="Aimea M.C."/>
        </authorList>
    </citation>
    <scope>NUCLEOTIDE SEQUENCE [LARGE SCALE GENOMIC DNA]</scope>
    <source>
        <strain evidence="5 6">UBC 951</strain>
    </source>
</reference>
<name>A0A066W0T9_TILAU</name>
<proteinExistence type="inferred from homology"/>
<feature type="compositionally biased region" description="Basic and acidic residues" evidence="3">
    <location>
        <begin position="143"/>
        <end position="169"/>
    </location>
</feature>
<dbReference type="SUPFAM" id="SSF46785">
    <property type="entry name" value="Winged helix' DNA-binding domain"/>
    <property type="match status" value="1"/>
</dbReference>
<dbReference type="Gene3D" id="1.10.10.10">
    <property type="entry name" value="Winged helix-like DNA-binding domain superfamily/Winged helix DNA-binding domain"/>
    <property type="match status" value="1"/>
</dbReference>
<feature type="domain" description="PCI" evidence="4">
    <location>
        <begin position="314"/>
        <end position="485"/>
    </location>
</feature>
<dbReference type="EMBL" id="JMSN01000052">
    <property type="protein sequence ID" value="KDN44380.1"/>
    <property type="molecule type" value="Genomic_DNA"/>
</dbReference>
<dbReference type="FunFam" id="1.10.10.10:FF:000070">
    <property type="entry name" value="26S proteasome non-ATPase regulatory subunit 12"/>
    <property type="match status" value="1"/>
</dbReference>
<dbReference type="GeneID" id="25264603"/>
<keyword evidence="2 5" id="KW-0647">Proteasome</keyword>